<evidence type="ECO:0000256" key="2">
    <source>
        <dbReference type="ARBA" id="ARBA00023082"/>
    </source>
</evidence>
<keyword evidence="1" id="KW-0805">Transcription regulation</keyword>
<dbReference type="SUPFAM" id="SSF88946">
    <property type="entry name" value="Sigma2 domain of RNA polymerase sigma factors"/>
    <property type="match status" value="1"/>
</dbReference>
<dbReference type="InterPro" id="IPR007627">
    <property type="entry name" value="RNA_pol_sigma70_r2"/>
</dbReference>
<reference evidence="6 7" key="1">
    <citation type="submission" date="2022-11" db="EMBL/GenBank/DDBJ databases">
        <title>Minimal conservation of predation-associated metabolite biosynthetic gene clusters underscores biosynthetic potential of Myxococcota including descriptions for ten novel species: Archangium lansinium sp. nov., Myxococcus landrumus sp. nov., Nannocystis bai.</title>
        <authorList>
            <person name="Ahearne A."/>
            <person name="Stevens C."/>
            <person name="Dowd S."/>
        </authorList>
    </citation>
    <scope>NUCLEOTIDE SEQUENCE [LARGE SCALE GENOMIC DNA]</scope>
    <source>
        <strain evidence="6 7">RJM3</strain>
    </source>
</reference>
<evidence type="ECO:0000256" key="3">
    <source>
        <dbReference type="ARBA" id="ARBA00023125"/>
    </source>
</evidence>
<dbReference type="PANTHER" id="PTHR43133">
    <property type="entry name" value="RNA POLYMERASE ECF-TYPE SIGMA FACTO"/>
    <property type="match status" value="1"/>
</dbReference>
<dbReference type="InterPro" id="IPR039425">
    <property type="entry name" value="RNA_pol_sigma-70-like"/>
</dbReference>
<dbReference type="EMBL" id="JAQNDO010000001">
    <property type="protein sequence ID" value="MDC0747074.1"/>
    <property type="molecule type" value="Genomic_DNA"/>
</dbReference>
<protein>
    <submittedName>
        <fullName evidence="6">Sigma-70 family RNA polymerase sigma factor</fullName>
    </submittedName>
</protein>
<keyword evidence="7" id="KW-1185">Reference proteome</keyword>
<accession>A0ABT5F0D3</accession>
<evidence type="ECO:0000313" key="7">
    <source>
        <dbReference type="Proteomes" id="UP001221411"/>
    </source>
</evidence>
<keyword evidence="4" id="KW-0804">Transcription</keyword>
<dbReference type="PANTHER" id="PTHR43133:SF8">
    <property type="entry name" value="RNA POLYMERASE SIGMA FACTOR HI_1459-RELATED"/>
    <property type="match status" value="1"/>
</dbReference>
<dbReference type="InterPro" id="IPR014284">
    <property type="entry name" value="RNA_pol_sigma-70_dom"/>
</dbReference>
<dbReference type="Proteomes" id="UP001221411">
    <property type="component" value="Unassembled WGS sequence"/>
</dbReference>
<evidence type="ECO:0000313" key="6">
    <source>
        <dbReference type="EMBL" id="MDC0747074.1"/>
    </source>
</evidence>
<name>A0ABT5F0D3_9BACT</name>
<evidence type="ECO:0000259" key="5">
    <source>
        <dbReference type="Pfam" id="PF04542"/>
    </source>
</evidence>
<evidence type="ECO:0000256" key="4">
    <source>
        <dbReference type="ARBA" id="ARBA00023163"/>
    </source>
</evidence>
<proteinExistence type="predicted"/>
<dbReference type="Gene3D" id="1.10.1740.10">
    <property type="match status" value="1"/>
</dbReference>
<dbReference type="InterPro" id="IPR013325">
    <property type="entry name" value="RNA_pol_sigma_r2"/>
</dbReference>
<evidence type="ECO:0000256" key="1">
    <source>
        <dbReference type="ARBA" id="ARBA00023015"/>
    </source>
</evidence>
<keyword evidence="3" id="KW-0238">DNA-binding</keyword>
<dbReference type="RefSeq" id="WP_271925439.1">
    <property type="nucleotide sequence ID" value="NZ_JAQNDO010000001.1"/>
</dbReference>
<sequence length="212" mass="24611">MAENQYEDLERDIRRRLTEGDHEKATTLAIRGFGAEIFGFLVALHRDEQDAEEVFAAFSERLWRDVRTFRGDSSFRTWAYVLARHASLNYRRDTRRRENRQRPLPEGSELSAIVEQVRSETASYLRTERQLRFAALRASLPPEDQALLVLRIDRGLAWNELARVFHEGDAPQGKVELAREAARLRKRFQLLKVRLFEMGKRAGVVSEDPEGA</sequence>
<dbReference type="NCBIfam" id="TIGR02937">
    <property type="entry name" value="sigma70-ECF"/>
    <property type="match status" value="1"/>
</dbReference>
<feature type="domain" description="RNA polymerase sigma-70 region 2" evidence="5">
    <location>
        <begin position="35"/>
        <end position="97"/>
    </location>
</feature>
<gene>
    <name evidence="6" type="ORF">POL67_37440</name>
</gene>
<organism evidence="6 7">
    <name type="scientific">Polyangium mundeleinium</name>
    <dbReference type="NCBI Taxonomy" id="2995306"/>
    <lineage>
        <taxon>Bacteria</taxon>
        <taxon>Pseudomonadati</taxon>
        <taxon>Myxococcota</taxon>
        <taxon>Polyangia</taxon>
        <taxon>Polyangiales</taxon>
        <taxon>Polyangiaceae</taxon>
        <taxon>Polyangium</taxon>
    </lineage>
</organism>
<dbReference type="Pfam" id="PF04542">
    <property type="entry name" value="Sigma70_r2"/>
    <property type="match status" value="1"/>
</dbReference>
<comment type="caution">
    <text evidence="6">The sequence shown here is derived from an EMBL/GenBank/DDBJ whole genome shotgun (WGS) entry which is preliminary data.</text>
</comment>
<keyword evidence="2" id="KW-0731">Sigma factor</keyword>